<comment type="caution">
    <text evidence="3">The sequence shown here is derived from an EMBL/GenBank/DDBJ whole genome shotgun (WGS) entry which is preliminary data.</text>
</comment>
<feature type="compositionally biased region" description="Low complexity" evidence="1">
    <location>
        <begin position="24"/>
        <end position="80"/>
    </location>
</feature>
<name>A0ABW1G097_9ACTN</name>
<evidence type="ECO:0000256" key="1">
    <source>
        <dbReference type="SAM" id="MobiDB-lite"/>
    </source>
</evidence>
<keyword evidence="2" id="KW-0732">Signal</keyword>
<protein>
    <recommendedName>
        <fullName evidence="5">Proteinase inhibitor I42 chagasin domain-containing protein</fullName>
    </recommendedName>
</protein>
<dbReference type="RefSeq" id="WP_380583159.1">
    <property type="nucleotide sequence ID" value="NZ_JBHSQJ010000049.1"/>
</dbReference>
<feature type="region of interest" description="Disordered" evidence="1">
    <location>
        <begin position="24"/>
        <end position="82"/>
    </location>
</feature>
<evidence type="ECO:0000313" key="3">
    <source>
        <dbReference type="EMBL" id="MFC5908160.1"/>
    </source>
</evidence>
<keyword evidence="4" id="KW-1185">Reference proteome</keyword>
<evidence type="ECO:0008006" key="5">
    <source>
        <dbReference type="Google" id="ProtNLM"/>
    </source>
</evidence>
<gene>
    <name evidence="3" type="ORF">ACFP3V_13165</name>
</gene>
<dbReference type="EMBL" id="JBHSQJ010000049">
    <property type="protein sequence ID" value="MFC5908160.1"/>
    <property type="molecule type" value="Genomic_DNA"/>
</dbReference>
<dbReference type="Proteomes" id="UP001596174">
    <property type="component" value="Unassembled WGS sequence"/>
</dbReference>
<sequence>MKPSRLLLPLAATAAVALAGCASSSSAGAGAAGSASPSAPAAASSSVAASSPSASASASATSTPSASGASASGPAQASVSVDERASGTTVHLPVGGSLLVVLHSTQWAFPQNSAPALLQQVGRPLSAPGGTCPPGQGCGTVTTRYLARQAGTVTVTDHRSSCGEARRCKPGEGDFRLTVVVGTGG</sequence>
<reference evidence="4" key="1">
    <citation type="journal article" date="2019" name="Int. J. Syst. Evol. Microbiol.">
        <title>The Global Catalogue of Microorganisms (GCM) 10K type strain sequencing project: providing services to taxonomists for standard genome sequencing and annotation.</title>
        <authorList>
            <consortium name="The Broad Institute Genomics Platform"/>
            <consortium name="The Broad Institute Genome Sequencing Center for Infectious Disease"/>
            <person name="Wu L."/>
            <person name="Ma J."/>
        </authorList>
    </citation>
    <scope>NUCLEOTIDE SEQUENCE [LARGE SCALE GENOMIC DNA]</scope>
    <source>
        <strain evidence="4">JCM 4816</strain>
    </source>
</reference>
<evidence type="ECO:0000256" key="2">
    <source>
        <dbReference type="SAM" id="SignalP"/>
    </source>
</evidence>
<evidence type="ECO:0000313" key="4">
    <source>
        <dbReference type="Proteomes" id="UP001596174"/>
    </source>
</evidence>
<feature type="chain" id="PRO_5046203378" description="Proteinase inhibitor I42 chagasin domain-containing protein" evidence="2">
    <location>
        <begin position="28"/>
        <end position="185"/>
    </location>
</feature>
<feature type="signal peptide" evidence="2">
    <location>
        <begin position="1"/>
        <end position="27"/>
    </location>
</feature>
<dbReference type="PROSITE" id="PS51257">
    <property type="entry name" value="PROKAR_LIPOPROTEIN"/>
    <property type="match status" value="1"/>
</dbReference>
<proteinExistence type="predicted"/>
<organism evidence="3 4">
    <name type="scientific">Streptacidiphilus monticola</name>
    <dbReference type="NCBI Taxonomy" id="2161674"/>
    <lineage>
        <taxon>Bacteria</taxon>
        <taxon>Bacillati</taxon>
        <taxon>Actinomycetota</taxon>
        <taxon>Actinomycetes</taxon>
        <taxon>Kitasatosporales</taxon>
        <taxon>Streptomycetaceae</taxon>
        <taxon>Streptacidiphilus</taxon>
    </lineage>
</organism>
<accession>A0ABW1G097</accession>